<name>A0A2T4TY27_9BACT</name>
<evidence type="ECO:0000256" key="3">
    <source>
        <dbReference type="ARBA" id="ARBA00022676"/>
    </source>
</evidence>
<evidence type="ECO:0000259" key="9">
    <source>
        <dbReference type="Pfam" id="PF13231"/>
    </source>
</evidence>
<feature type="transmembrane region" description="Helical" evidence="8">
    <location>
        <begin position="357"/>
        <end position="374"/>
    </location>
</feature>
<evidence type="ECO:0000256" key="8">
    <source>
        <dbReference type="SAM" id="Phobius"/>
    </source>
</evidence>
<dbReference type="GO" id="GO:0005886">
    <property type="term" value="C:plasma membrane"/>
    <property type="evidence" value="ECO:0007669"/>
    <property type="project" value="UniProtKB-SubCell"/>
</dbReference>
<evidence type="ECO:0000256" key="5">
    <source>
        <dbReference type="ARBA" id="ARBA00022692"/>
    </source>
</evidence>
<keyword evidence="2" id="KW-1003">Cell membrane</keyword>
<feature type="transmembrane region" description="Helical" evidence="8">
    <location>
        <begin position="203"/>
        <end position="234"/>
    </location>
</feature>
<feature type="transmembrane region" description="Helical" evidence="8">
    <location>
        <begin position="297"/>
        <end position="319"/>
    </location>
</feature>
<dbReference type="PANTHER" id="PTHR33908">
    <property type="entry name" value="MANNOSYLTRANSFERASE YKCB-RELATED"/>
    <property type="match status" value="1"/>
</dbReference>
<dbReference type="EMBL" id="NVQC01000020">
    <property type="protein sequence ID" value="PTL36006.1"/>
    <property type="molecule type" value="Genomic_DNA"/>
</dbReference>
<dbReference type="GO" id="GO:0016763">
    <property type="term" value="F:pentosyltransferase activity"/>
    <property type="evidence" value="ECO:0007669"/>
    <property type="project" value="TreeGrafter"/>
</dbReference>
<feature type="transmembrane region" description="Helical" evidence="8">
    <location>
        <begin position="158"/>
        <end position="183"/>
    </location>
</feature>
<reference evidence="10 11" key="1">
    <citation type="submission" date="2017-09" db="EMBL/GenBank/DDBJ databases">
        <title>Bloom of a denitrifying methanotroph, Candidatus Methylomirabilis limnetica, in a deep stratified lake.</title>
        <authorList>
            <person name="Graf J.S."/>
            <person name="Marchant H.K."/>
            <person name="Tienken D."/>
            <person name="Hach P.F."/>
            <person name="Brand A."/>
            <person name="Schubert C.J."/>
            <person name="Kuypers M.M."/>
            <person name="Milucka J."/>
        </authorList>
    </citation>
    <scope>NUCLEOTIDE SEQUENCE [LARGE SCALE GENOMIC DNA]</scope>
    <source>
        <strain evidence="10 11">Zug</strain>
    </source>
</reference>
<evidence type="ECO:0000256" key="1">
    <source>
        <dbReference type="ARBA" id="ARBA00004651"/>
    </source>
</evidence>
<evidence type="ECO:0000313" key="11">
    <source>
        <dbReference type="Proteomes" id="UP000241436"/>
    </source>
</evidence>
<evidence type="ECO:0000256" key="7">
    <source>
        <dbReference type="ARBA" id="ARBA00023136"/>
    </source>
</evidence>
<keyword evidence="3" id="KW-0328">Glycosyltransferase</keyword>
<proteinExistence type="predicted"/>
<dbReference type="AlphaFoldDB" id="A0A2T4TY27"/>
<keyword evidence="11" id="KW-1185">Reference proteome</keyword>
<sequence>MRPSNIRCNHLRRLWPLKWRKKIARSKSAVPELPLPQSPYSRESFMNLAYPASGRQASLLFLFFLGLVTTFHLWFINSGHFNLAPDEAHYWVWSKRLDWSYYSKGPMVAYIIALSTRLGGDTEFFIRLPAVILSTGTALLTFLLAVRLCRSTIAGLEAVLLLAAIPLYEAGSILMTIDAPLVFFWSLTLLLIHRALTANGNGWWLLAGISLGLGLLSKYTMAVMVPQIFLYLALSRDHRFWMRRSGPYLALGVGLLLFSPVIYWNATHGLVSFRHLLEQLGGGKDTVLPLKSLGEFVASQVGVVTPVLFVVLMIGLWGVGRTGLTRRGDDASLFLFCASVPLLLACVITSLWTKVQANWAAPAFIAMAIAAAKWRSGAPIQGYSALRWTRSRALFAVALLTGFLVSAIGHFPHALASIGLPLPHKLDLTRRLRGWADLGTQVSTVHQEMSRNRSTFVFSDRYQIASEAMFYVPAHPTTFNIQLGRRMNQFDVWGGTEEVRGWDAIFVTDRSDPPDAVLRSFDMVKLERTAHLSKVGQLHALDSWSIFRCYGFRGFPPAQQLGY</sequence>
<dbReference type="PANTHER" id="PTHR33908:SF11">
    <property type="entry name" value="MEMBRANE PROTEIN"/>
    <property type="match status" value="1"/>
</dbReference>
<dbReference type="Proteomes" id="UP000241436">
    <property type="component" value="Unassembled WGS sequence"/>
</dbReference>
<keyword evidence="4" id="KW-0808">Transferase</keyword>
<feature type="transmembrane region" description="Helical" evidence="8">
    <location>
        <begin position="57"/>
        <end position="76"/>
    </location>
</feature>
<evidence type="ECO:0000256" key="4">
    <source>
        <dbReference type="ARBA" id="ARBA00022679"/>
    </source>
</evidence>
<dbReference type="InterPro" id="IPR050297">
    <property type="entry name" value="LipidA_mod_glycosyltrf_83"/>
</dbReference>
<feature type="transmembrane region" description="Helical" evidence="8">
    <location>
        <begin position="331"/>
        <end position="351"/>
    </location>
</feature>
<protein>
    <recommendedName>
        <fullName evidence="9">Glycosyltransferase RgtA/B/C/D-like domain-containing protein</fullName>
    </recommendedName>
</protein>
<reference evidence="11" key="2">
    <citation type="journal article" date="2018" name="Environ. Microbiol.">
        <title>Bloom of a denitrifying methanotroph, 'Candidatus Methylomirabilis limnetica', in a deep stratified lake.</title>
        <authorList>
            <person name="Graf J.S."/>
            <person name="Mayr M.J."/>
            <person name="Marchant H.K."/>
            <person name="Tienken D."/>
            <person name="Hach P.F."/>
            <person name="Brand A."/>
            <person name="Schubert C.J."/>
            <person name="Kuypers M.M."/>
            <person name="Milucka J."/>
        </authorList>
    </citation>
    <scope>NUCLEOTIDE SEQUENCE [LARGE SCALE GENOMIC DNA]</scope>
    <source>
        <strain evidence="11">Zug</strain>
    </source>
</reference>
<feature type="domain" description="Glycosyltransferase RgtA/B/C/D-like" evidence="9">
    <location>
        <begin position="104"/>
        <end position="264"/>
    </location>
</feature>
<evidence type="ECO:0000256" key="2">
    <source>
        <dbReference type="ARBA" id="ARBA00022475"/>
    </source>
</evidence>
<dbReference type="GO" id="GO:0009103">
    <property type="term" value="P:lipopolysaccharide biosynthetic process"/>
    <property type="evidence" value="ECO:0007669"/>
    <property type="project" value="UniProtKB-ARBA"/>
</dbReference>
<feature type="transmembrane region" description="Helical" evidence="8">
    <location>
        <begin position="394"/>
        <end position="415"/>
    </location>
</feature>
<dbReference type="Pfam" id="PF13231">
    <property type="entry name" value="PMT_2"/>
    <property type="match status" value="1"/>
</dbReference>
<feature type="transmembrane region" description="Helical" evidence="8">
    <location>
        <begin position="124"/>
        <end position="146"/>
    </location>
</feature>
<dbReference type="InterPro" id="IPR038731">
    <property type="entry name" value="RgtA/B/C-like"/>
</dbReference>
<evidence type="ECO:0000313" key="10">
    <source>
        <dbReference type="EMBL" id="PTL36006.1"/>
    </source>
</evidence>
<comment type="subcellular location">
    <subcellularLocation>
        <location evidence="1">Cell membrane</location>
        <topology evidence="1">Multi-pass membrane protein</topology>
    </subcellularLocation>
</comment>
<feature type="transmembrane region" description="Helical" evidence="8">
    <location>
        <begin position="246"/>
        <end position="266"/>
    </location>
</feature>
<organism evidence="10 11">
    <name type="scientific">Candidatus Methylomirabilis limnetica</name>
    <dbReference type="NCBI Taxonomy" id="2033718"/>
    <lineage>
        <taxon>Bacteria</taxon>
        <taxon>Candidatus Methylomirabilota</taxon>
        <taxon>Candidatus Methylomirabilia</taxon>
        <taxon>Candidatus Methylomirabilales</taxon>
        <taxon>Candidatus Methylomirabilaceae</taxon>
        <taxon>Candidatus Methylomirabilis</taxon>
    </lineage>
</organism>
<evidence type="ECO:0000256" key="6">
    <source>
        <dbReference type="ARBA" id="ARBA00022989"/>
    </source>
</evidence>
<accession>A0A2T4TY27</accession>
<gene>
    <name evidence="10" type="ORF">CLG94_06840</name>
</gene>
<keyword evidence="5 8" id="KW-0812">Transmembrane</keyword>
<keyword evidence="6 8" id="KW-1133">Transmembrane helix</keyword>
<comment type="caution">
    <text evidence="10">The sequence shown here is derived from an EMBL/GenBank/DDBJ whole genome shotgun (WGS) entry which is preliminary data.</text>
</comment>
<keyword evidence="7 8" id="KW-0472">Membrane</keyword>